<organism evidence="1 2">
    <name type="scientific">Nocardia fusca</name>
    <dbReference type="NCBI Taxonomy" id="941183"/>
    <lineage>
        <taxon>Bacteria</taxon>
        <taxon>Bacillati</taxon>
        <taxon>Actinomycetota</taxon>
        <taxon>Actinomycetes</taxon>
        <taxon>Mycobacteriales</taxon>
        <taxon>Nocardiaceae</taxon>
        <taxon>Nocardia</taxon>
    </lineage>
</organism>
<dbReference type="RefSeq" id="WP_357979940.1">
    <property type="nucleotide sequence ID" value="NZ_JBFAIH010000010.1"/>
</dbReference>
<sequence length="1453" mass="159788">MTQPDASGTAAAFDDPREFADALPLLLADAVWAVARREDTHPATDFLLALERWSGEPEVSRAAAATALQVSFAYEEFASLHRALIAAARTAWRTDPRRWPLVEALRDRAVEAEDDGADDIAADLLDAALELCEECPVAGDERAVVLLDQLLPTLMLVLAGRAAADEDAGRLARNARAVARRIEVLGALTGEERHRHLGELAEAHRIGAEYVARTDGVVAALDYSERSVRLLEELAERQGPTVVRRLDFMWQSHIELLERFGETAAADEWKLHRIATLRAMATMELTRFSDLTALLAVLTRRDLPVESAALSAKLVAVTEAEAEADTDGRRSGRRTLARRLRDHGRYLHRAQRQSEAHEVWRRAVAVQAQAARGAVDEVSVVAAGYRNIVTTAEKLGDHCAAVEFGAMAAEAWLRFAETDRTAHLAAAVDELRAQAQRLRAAGRFADASDTAERAVVAARELTVLDAGRYRPNLSWALTCAARMHLRSWRTDDAERRSRQAVALIEYLARAEPDRYRVALANALHNGALVYNRRREYRTSRDLTARAVTLYERAVGDKHDADLADVLCTQSIAAAALRLFDEALAAAVRAETIYGRLAEANPSAHLHDLAYALNRLASVHEDMGDSDAVPPLAARVLEICDALPEGPIRDEQRAKGLHRMVRNLDRRGRPAEALTYSTPLVELRERMAAADPVGEEDELVIALGNHATFLSGIGAVRDALEYSHRGLELVRRLAQADPQRYRRELAGALDKYAVHLFEDGAFEQAATVSCEAVACFDALLDEDGQQYAERAARCFSNHALLLGKVGREDEAMISAVRSLGLLEGLAAGDRRAYGPVLSFTLVNQAVRLNRLDRTAEGLVCAERAVALLDELTDGDPRELGLDLARALLTYSAALSRAGRHTEAVAAQRRAVQVVEAETVAEREQNRAGLARSTAGLALRLIEAERWPEGRESSRAAVRLWRDLVENHSQRYLPTLADALGNHAGFCRDNQEWAEAAEYAEQAASAYETLNAQDATRYREDWAISMEYRAWALERSGQRDSASSALDRALEIRQATAAESPAAGLPALAHSEGWAAQLRVSLAEPSRAAMHWECSATLYEEIIDSGRDDLIPGLVDMHHSYATRLGWWGHRVEAVRAIVETVRWALHLVATDRARHRSRLADALRDQTWILGDAGRRQEAVAVARAALLLGQEIAGAETGDRRWHIADGHDLLADSLAEVGRLAEALELSAHAVSLWEELAAESDKPSGDLAWALWHRARWLRATDDHDGDALRLSQRAVELYEGVCADRRDRDEFLAGALVDHARHLSSAGDHRQALEYSSRAVAMWETLAAGEPRRHGPDLAVCLRRHSTHLTRLARDDTALECARRALRLTEDVVELAPARFLPELAAACSVTADLLCDRDSGAATTLAERSVTLYTELADGEPGVFGPRLVRARHRAGRIRTRNTDGGKNV</sequence>
<evidence type="ECO:0008006" key="3">
    <source>
        <dbReference type="Google" id="ProtNLM"/>
    </source>
</evidence>
<protein>
    <recommendedName>
        <fullName evidence="3">Tetratricopeptide repeat protein</fullName>
    </recommendedName>
</protein>
<dbReference type="PANTHER" id="PTHR19959:SF119">
    <property type="entry name" value="FUNGAL LIPASE-LIKE DOMAIN-CONTAINING PROTEIN"/>
    <property type="match status" value="1"/>
</dbReference>
<dbReference type="PANTHER" id="PTHR19959">
    <property type="entry name" value="KINESIN LIGHT CHAIN"/>
    <property type="match status" value="1"/>
</dbReference>
<dbReference type="Gene3D" id="1.25.40.10">
    <property type="entry name" value="Tetratricopeptide repeat domain"/>
    <property type="match status" value="6"/>
</dbReference>
<dbReference type="EMBL" id="JBFAIH010000010">
    <property type="protein sequence ID" value="MEV0364649.1"/>
    <property type="molecule type" value="Genomic_DNA"/>
</dbReference>
<dbReference type="SUPFAM" id="SSF48452">
    <property type="entry name" value="TPR-like"/>
    <property type="match status" value="6"/>
</dbReference>
<gene>
    <name evidence="1" type="ORF">AB0H72_18320</name>
</gene>
<evidence type="ECO:0000313" key="1">
    <source>
        <dbReference type="EMBL" id="MEV0364649.1"/>
    </source>
</evidence>
<reference evidence="1 2" key="1">
    <citation type="submission" date="2024-06" db="EMBL/GenBank/DDBJ databases">
        <title>The Natural Products Discovery Center: Release of the First 8490 Sequenced Strains for Exploring Actinobacteria Biosynthetic Diversity.</title>
        <authorList>
            <person name="Kalkreuter E."/>
            <person name="Kautsar S.A."/>
            <person name="Yang D."/>
            <person name="Bader C.D."/>
            <person name="Teijaro C.N."/>
            <person name="Fluegel L."/>
            <person name="Davis C.M."/>
            <person name="Simpson J.R."/>
            <person name="Lauterbach L."/>
            <person name="Steele A.D."/>
            <person name="Gui C."/>
            <person name="Meng S."/>
            <person name="Li G."/>
            <person name="Viehrig K."/>
            <person name="Ye F."/>
            <person name="Su P."/>
            <person name="Kiefer A.F."/>
            <person name="Nichols A."/>
            <person name="Cepeda A.J."/>
            <person name="Yan W."/>
            <person name="Fan B."/>
            <person name="Jiang Y."/>
            <person name="Adhikari A."/>
            <person name="Zheng C.-J."/>
            <person name="Schuster L."/>
            <person name="Cowan T.M."/>
            <person name="Smanski M.J."/>
            <person name="Chevrette M.G."/>
            <person name="De Carvalho L.P.S."/>
            <person name="Shen B."/>
        </authorList>
    </citation>
    <scope>NUCLEOTIDE SEQUENCE [LARGE SCALE GENOMIC DNA]</scope>
    <source>
        <strain evidence="1 2">NPDC050671</strain>
    </source>
</reference>
<accession>A0ABV3FAC8</accession>
<name>A0ABV3FAC8_9NOCA</name>
<dbReference type="Proteomes" id="UP001551658">
    <property type="component" value="Unassembled WGS sequence"/>
</dbReference>
<evidence type="ECO:0000313" key="2">
    <source>
        <dbReference type="Proteomes" id="UP001551658"/>
    </source>
</evidence>
<proteinExistence type="predicted"/>
<keyword evidence="2" id="KW-1185">Reference proteome</keyword>
<comment type="caution">
    <text evidence="1">The sequence shown here is derived from an EMBL/GenBank/DDBJ whole genome shotgun (WGS) entry which is preliminary data.</text>
</comment>
<dbReference type="InterPro" id="IPR011990">
    <property type="entry name" value="TPR-like_helical_dom_sf"/>
</dbReference>